<dbReference type="RefSeq" id="WP_042691630.1">
    <property type="nucleotide sequence ID" value="NZ_CABMAB010000002.1"/>
</dbReference>
<name>A0A165Z499_METOA</name>
<evidence type="ECO:0008006" key="3">
    <source>
        <dbReference type="Google" id="ProtNLM"/>
    </source>
</evidence>
<sequence length="719" mass="84946">MNEIEKYIDNQFFIIDSNNLNSVESKLFGFAIYNENIIFANDMNENIKLNGDGVYVRILKNENEIYISQDFNGSYGIYLYDDGSQFVISNSFIKLVDYLKDKYHISINNDVALSFIPSDLCSIVYTQTMINEIEFIPRNHVIKININNRTLKHKKINYNENTIPIDSKEGIEILDNWFYKWISIFRKLKMKTNDLKIDLTGGFDSRIVFALLLNSNIDLNKINIYSVNDEMHREDYEIASIIAKKYNFKLNMPFIKKDIKINDIQNSINIIYNVKLGFHKYFDFPKTINKNPVYYFGGFGGESLREYWKVRPKDYIKTCKDRAAKYSEEFVAPTINVLINSFKQLQKDFSIEDEQSKKLTELLYKEVRNRNHFGKIAVTYYLTNQIKLSPLLDYNLHKIKKSDFDENLLFALIFTRYCPELLDIKFDNEKSLNKDTIKYANEINKKYPFNIKDLTYISDPIEMINKNNIVFSEEDYYNQINPDEFIENVFLSNAFKQTFEMHFSSNLYSKIINEVQNKKFQPLSLVHASIAVLKIINAVNYNNEKFSKNQFDWLNGFLKIKKFEDNQLNSNILDKIIKYDIARLDIKNKGNRINNINIISISDKFSKIMTPDWFSDDEGKGYVIESHANKINIKFKCLNDGELNISLKSKDIRDKNRKHFPIFIDFTKFIINEEEILKTNELVHCNKPYIYKKIVKNNEIINLELEWLPFNSNSLYEIK</sequence>
<keyword evidence="2" id="KW-1185">Reference proteome</keyword>
<protein>
    <recommendedName>
        <fullName evidence="3">Asparagine synthase</fullName>
    </recommendedName>
</protein>
<evidence type="ECO:0000313" key="1">
    <source>
        <dbReference type="EMBL" id="KZX10229.1"/>
    </source>
</evidence>
<comment type="caution">
    <text evidence="1">The sequence shown here is derived from an EMBL/GenBank/DDBJ whole genome shotgun (WGS) entry which is preliminary data.</text>
</comment>
<accession>A0A165Z499</accession>
<proteinExistence type="predicted"/>
<dbReference type="OrthoDB" id="381929at2157"/>
<dbReference type="PATRIC" id="fig|66851.6.peg.2130"/>
<dbReference type="AlphaFoldDB" id="A0A165Z499"/>
<organism evidence="1 2">
    <name type="scientific">Methanobrevibacter oralis</name>
    <dbReference type="NCBI Taxonomy" id="66851"/>
    <lineage>
        <taxon>Archaea</taxon>
        <taxon>Methanobacteriati</taxon>
        <taxon>Methanobacteriota</taxon>
        <taxon>Methanomada group</taxon>
        <taxon>Methanobacteria</taxon>
        <taxon>Methanobacteriales</taxon>
        <taxon>Methanobacteriaceae</taxon>
        <taxon>Methanobrevibacter</taxon>
    </lineage>
</organism>
<dbReference type="EMBL" id="LWMU01000125">
    <property type="protein sequence ID" value="KZX10229.1"/>
    <property type="molecule type" value="Genomic_DNA"/>
</dbReference>
<gene>
    <name evidence="1" type="ORF">MBORA_19440</name>
</gene>
<reference evidence="2" key="1">
    <citation type="journal article" date="2016" name="Genome Announc.">
        <title>Draft Genome Sequences of Methanobrevibacter curvatus DSM11111, Methanobrevibacter cuticularis DSM11139, Methanobrevibacter filiformis DSM11501, and Methanobrevibacter oralis DSM7256.</title>
        <authorList>
            <person name="Poehlein A."/>
            <person name="Seedorf H."/>
        </authorList>
    </citation>
    <scope>NUCLEOTIDE SEQUENCE [LARGE SCALE GENOMIC DNA]</scope>
    <source>
        <strain evidence="2">DSM 7256 / JCM 30027 / ZR</strain>
    </source>
</reference>
<evidence type="ECO:0000313" key="2">
    <source>
        <dbReference type="Proteomes" id="UP000077428"/>
    </source>
</evidence>
<dbReference type="Proteomes" id="UP000077428">
    <property type="component" value="Unassembled WGS sequence"/>
</dbReference>
<dbReference type="SUPFAM" id="SSF52402">
    <property type="entry name" value="Adenine nucleotide alpha hydrolases-like"/>
    <property type="match status" value="1"/>
</dbReference>